<accession>A0A1T4SNW1</accession>
<evidence type="ECO:0000313" key="3">
    <source>
        <dbReference type="Proteomes" id="UP000190092"/>
    </source>
</evidence>
<organism evidence="2 3">
    <name type="scientific">Enhydrobacter aerosaccus</name>
    <dbReference type="NCBI Taxonomy" id="225324"/>
    <lineage>
        <taxon>Bacteria</taxon>
        <taxon>Pseudomonadati</taxon>
        <taxon>Pseudomonadota</taxon>
        <taxon>Alphaproteobacteria</taxon>
        <taxon>Hyphomicrobiales</taxon>
        <taxon>Enhydrobacter</taxon>
    </lineage>
</organism>
<gene>
    <name evidence="2" type="ORF">SAMN02745126_04873</name>
</gene>
<dbReference type="OrthoDB" id="7863713at2"/>
<protein>
    <submittedName>
        <fullName evidence="2">Uncharacterized protein</fullName>
    </submittedName>
</protein>
<keyword evidence="3" id="KW-1185">Reference proteome</keyword>
<dbReference type="EMBL" id="FUWJ01000009">
    <property type="protein sequence ID" value="SKA29950.1"/>
    <property type="molecule type" value="Genomic_DNA"/>
</dbReference>
<dbReference type="Proteomes" id="UP000190092">
    <property type="component" value="Unassembled WGS sequence"/>
</dbReference>
<proteinExistence type="predicted"/>
<reference evidence="3" key="1">
    <citation type="submission" date="2017-02" db="EMBL/GenBank/DDBJ databases">
        <authorList>
            <person name="Varghese N."/>
            <person name="Submissions S."/>
        </authorList>
    </citation>
    <scope>NUCLEOTIDE SEQUENCE [LARGE SCALE GENOMIC DNA]</scope>
    <source>
        <strain evidence="3">ATCC 27094</strain>
    </source>
</reference>
<evidence type="ECO:0000256" key="1">
    <source>
        <dbReference type="SAM" id="Coils"/>
    </source>
</evidence>
<sequence length="103" mass="11517">MTDKPIELDRHRGMQAQKATDLRRLLAEVEANEEALRVRQEELEAQLIAAPSVDWDEAAEKVRYVLRLYAATLTTEDTRGRALVAAVLADMERLTAKPSATSP</sequence>
<feature type="coiled-coil region" evidence="1">
    <location>
        <begin position="19"/>
        <end position="46"/>
    </location>
</feature>
<keyword evidence="1" id="KW-0175">Coiled coil</keyword>
<dbReference type="AlphaFoldDB" id="A0A1T4SNW1"/>
<name>A0A1T4SNW1_9HYPH</name>
<evidence type="ECO:0000313" key="2">
    <source>
        <dbReference type="EMBL" id="SKA29950.1"/>
    </source>
</evidence>
<dbReference type="RefSeq" id="WP_085936632.1">
    <property type="nucleotide sequence ID" value="NZ_FUWJ01000009.1"/>
</dbReference>